<gene>
    <name evidence="1" type="ORF">LCER1_G002695</name>
</gene>
<protein>
    <submittedName>
        <fullName evidence="1">Uncharacterized protein</fullName>
    </submittedName>
</protein>
<dbReference type="EMBL" id="QGMG01000045">
    <property type="protein sequence ID" value="TVY58348.1"/>
    <property type="molecule type" value="Genomic_DNA"/>
</dbReference>
<reference evidence="1 2" key="1">
    <citation type="submission" date="2018-05" db="EMBL/GenBank/DDBJ databases">
        <title>Whole genome sequencing for identification of molecular markers to develop diagnostic detection tools for the regulated plant pathogen Lachnellula willkommii.</title>
        <authorList>
            <person name="Giroux E."/>
            <person name="Bilodeau G."/>
        </authorList>
    </citation>
    <scope>NUCLEOTIDE SEQUENCE [LARGE SCALE GENOMIC DNA]</scope>
    <source>
        <strain evidence="1 2">CBS 625.97</strain>
    </source>
</reference>
<organism evidence="1 2">
    <name type="scientific">Lachnellula cervina</name>
    <dbReference type="NCBI Taxonomy" id="1316786"/>
    <lineage>
        <taxon>Eukaryota</taxon>
        <taxon>Fungi</taxon>
        <taxon>Dikarya</taxon>
        <taxon>Ascomycota</taxon>
        <taxon>Pezizomycotina</taxon>
        <taxon>Leotiomycetes</taxon>
        <taxon>Helotiales</taxon>
        <taxon>Lachnaceae</taxon>
        <taxon>Lachnellula</taxon>
    </lineage>
</organism>
<accession>A0A7D8YR35</accession>
<name>A0A7D8YR35_9HELO</name>
<dbReference type="AlphaFoldDB" id="A0A7D8YR35"/>
<dbReference type="OrthoDB" id="411592at2759"/>
<proteinExistence type="predicted"/>
<keyword evidence="2" id="KW-1185">Reference proteome</keyword>
<comment type="caution">
    <text evidence="1">The sequence shown here is derived from an EMBL/GenBank/DDBJ whole genome shotgun (WGS) entry which is preliminary data.</text>
</comment>
<evidence type="ECO:0000313" key="2">
    <source>
        <dbReference type="Proteomes" id="UP000481288"/>
    </source>
</evidence>
<evidence type="ECO:0000313" key="1">
    <source>
        <dbReference type="EMBL" id="TVY58348.1"/>
    </source>
</evidence>
<sequence length="101" mass="11545">MENLDRGLHFIVIDLNAIKIYIFINELFANNKDLSSYSTKSKRITRSVLALEIYRIINGNNNLADAMIKANPNRALETFLDTNALTICMEGWVKRDKQEGP</sequence>
<dbReference type="Proteomes" id="UP000481288">
    <property type="component" value="Unassembled WGS sequence"/>
</dbReference>